<dbReference type="InterPro" id="IPR040198">
    <property type="entry name" value="Fido_containing"/>
</dbReference>
<evidence type="ECO:0000256" key="3">
    <source>
        <dbReference type="PIRSR" id="PIRSR640198-3"/>
    </source>
</evidence>
<evidence type="ECO:0000313" key="5">
    <source>
        <dbReference type="EMBL" id="NMB91896.1"/>
    </source>
</evidence>
<feature type="domain" description="Fido" evidence="4">
    <location>
        <begin position="116"/>
        <end position="268"/>
    </location>
</feature>
<evidence type="ECO:0000313" key="6">
    <source>
        <dbReference type="Proteomes" id="UP000590542"/>
    </source>
</evidence>
<keyword evidence="2" id="KW-0067">ATP-binding</keyword>
<evidence type="ECO:0000259" key="4">
    <source>
        <dbReference type="PROSITE" id="PS51459"/>
    </source>
</evidence>
<dbReference type="Gene3D" id="1.10.10.10">
    <property type="entry name" value="Winged helix-like DNA-binding domain superfamily/Winged helix DNA-binding domain"/>
    <property type="match status" value="1"/>
</dbReference>
<dbReference type="Proteomes" id="UP000590542">
    <property type="component" value="Unassembled WGS sequence"/>
</dbReference>
<evidence type="ECO:0000256" key="2">
    <source>
        <dbReference type="PIRSR" id="PIRSR640198-2"/>
    </source>
</evidence>
<comment type="caution">
    <text evidence="5">The sequence shown here is derived from an EMBL/GenBank/DDBJ whole genome shotgun (WGS) entry which is preliminary data.</text>
</comment>
<name>A0A7X9HSX1_UNCKA</name>
<dbReference type="SUPFAM" id="SSF140931">
    <property type="entry name" value="Fic-like"/>
    <property type="match status" value="1"/>
</dbReference>
<gene>
    <name evidence="5" type="ORF">GYA37_03570</name>
</gene>
<feature type="binding site" evidence="2">
    <location>
        <begin position="205"/>
        <end position="212"/>
    </location>
    <ligand>
        <name>ATP</name>
        <dbReference type="ChEBI" id="CHEBI:30616"/>
    </ligand>
</feature>
<dbReference type="EMBL" id="JAAZNV010000012">
    <property type="protein sequence ID" value="NMB91896.1"/>
    <property type="molecule type" value="Genomic_DNA"/>
</dbReference>
<dbReference type="GO" id="GO:0005524">
    <property type="term" value="F:ATP binding"/>
    <property type="evidence" value="ECO:0007669"/>
    <property type="project" value="UniProtKB-KW"/>
</dbReference>
<protein>
    <submittedName>
        <fullName evidence="5">Fic family protein</fullName>
    </submittedName>
</protein>
<evidence type="ECO:0000256" key="1">
    <source>
        <dbReference type="PIRSR" id="PIRSR640198-1"/>
    </source>
</evidence>
<dbReference type="InterPro" id="IPR003812">
    <property type="entry name" value="Fido"/>
</dbReference>
<sequence>MFNPRYTITSKILNNIKEITSLTTKLNLKRYPKTILLKFEKMALEQSTYSSTSIEGNPLSLTEVKKILKNKPQHIRDTEREVLNYNEALEYLKIITDKSASDTSYTKSLEMSKILLNNSLILKIHKKVTSGLILKADEGKYRNKPVVVNNPRNGKIVYLPPNYKDVNKLMGELIGFINKNMLIIDPIILSGIFHKHFVVIHPFIDGNGRTARLLTKFLLSRMGLNTFNLFSFENYYNKNVSEYFKNVGVFGDYYEIKNSIDFTDWLEYFTDGIIDELTRLFNELSKASFNPETSMKLHDKKIITYIESNGYITDSTYKKITNRAKATRALDFKRLAKLGVLKRKGGGRSTYYTLK</sequence>
<accession>A0A7X9HSX1</accession>
<dbReference type="PROSITE" id="PS51459">
    <property type="entry name" value="FIDO"/>
    <property type="match status" value="1"/>
</dbReference>
<reference evidence="5 6" key="1">
    <citation type="journal article" date="2020" name="Biotechnol. Biofuels">
        <title>New insights from the biogas microbiome by comprehensive genome-resolved metagenomics of nearly 1600 species originating from multiple anaerobic digesters.</title>
        <authorList>
            <person name="Campanaro S."/>
            <person name="Treu L."/>
            <person name="Rodriguez-R L.M."/>
            <person name="Kovalovszki A."/>
            <person name="Ziels R.M."/>
            <person name="Maus I."/>
            <person name="Zhu X."/>
            <person name="Kougias P.G."/>
            <person name="Basile A."/>
            <person name="Luo G."/>
            <person name="Schluter A."/>
            <person name="Konstantinidis K.T."/>
            <person name="Angelidaki I."/>
        </authorList>
    </citation>
    <scope>NUCLEOTIDE SEQUENCE [LARGE SCALE GENOMIC DNA]</scope>
    <source>
        <strain evidence="5">AS27yjCOA_202</strain>
    </source>
</reference>
<feature type="active site" evidence="1">
    <location>
        <position position="201"/>
    </location>
</feature>
<feature type="site" description="Important for autoinhibition of adenylyltransferase activity" evidence="3">
    <location>
        <position position="55"/>
    </location>
</feature>
<dbReference type="PANTHER" id="PTHR13504">
    <property type="entry name" value="FIDO DOMAIN-CONTAINING PROTEIN DDB_G0283145"/>
    <property type="match status" value="1"/>
</dbReference>
<dbReference type="InterPro" id="IPR036597">
    <property type="entry name" value="Fido-like_dom_sf"/>
</dbReference>
<organism evidence="5 6">
    <name type="scientific">candidate division WWE3 bacterium</name>
    <dbReference type="NCBI Taxonomy" id="2053526"/>
    <lineage>
        <taxon>Bacteria</taxon>
        <taxon>Katanobacteria</taxon>
    </lineage>
</organism>
<dbReference type="Gene3D" id="1.10.3290.10">
    <property type="entry name" value="Fido-like domain"/>
    <property type="match status" value="1"/>
</dbReference>
<proteinExistence type="predicted"/>
<dbReference type="PANTHER" id="PTHR13504:SF38">
    <property type="entry name" value="FIDO DOMAIN-CONTAINING PROTEIN"/>
    <property type="match status" value="1"/>
</dbReference>
<dbReference type="Pfam" id="PF02661">
    <property type="entry name" value="Fic"/>
    <property type="match status" value="1"/>
</dbReference>
<dbReference type="AlphaFoldDB" id="A0A7X9HSX1"/>
<dbReference type="InterPro" id="IPR036388">
    <property type="entry name" value="WH-like_DNA-bd_sf"/>
</dbReference>
<keyword evidence="2" id="KW-0547">Nucleotide-binding</keyword>